<reference evidence="1 2" key="1">
    <citation type="submission" date="2022-06" db="EMBL/GenBank/DDBJ databases">
        <title>Actinoplanes abujensis sp. nov., isolated from Nigerian arid soil.</title>
        <authorList>
            <person name="Ding P."/>
        </authorList>
    </citation>
    <scope>NUCLEOTIDE SEQUENCE [LARGE SCALE GENOMIC DNA]</scope>
    <source>
        <strain evidence="2">TRM88002</strain>
    </source>
</reference>
<dbReference type="InterPro" id="IPR035965">
    <property type="entry name" value="PAS-like_dom_sf"/>
</dbReference>
<sequence>MLEPDGAVRLVSTYGLPQNLASAWHRVPSDLNVAFLRAVTDGRPLWLVRTRAAELGYELLGEGELRACIPLRDGGRTFAVASILWAEGGASEAGVRAYVGAVAEACGRRLSQLLRKGGGAPVASPAAHWVEAVLETLPGSFALLAPVRDHDGKVVDFRFDRCSPDATDAAGRSAEQICGRRMLDLHPHATTNGIFDGYRHALLTGEPFQSAATPTSVLTNRGQLPVVLSTRASRFGDGLLAHWQYHDSERRMASHLERLQRTADAGWAEWDLVKGETTWSAHTYRILRRDPARGPVKLSALPRYVAAEDATAAVAAIHRLTRAGETLDLTLRLHREGVPSRVRVVADPVVADDGRVVAVHAAVHLLSEGDCAPS</sequence>
<dbReference type="EMBL" id="JAMQOL010000067">
    <property type="protein sequence ID" value="MCM4083872.1"/>
    <property type="molecule type" value="Genomic_DNA"/>
</dbReference>
<dbReference type="Proteomes" id="UP001523216">
    <property type="component" value="Unassembled WGS sequence"/>
</dbReference>
<evidence type="ECO:0000313" key="2">
    <source>
        <dbReference type="Proteomes" id="UP001523216"/>
    </source>
</evidence>
<proteinExistence type="predicted"/>
<dbReference type="Gene3D" id="3.30.450.20">
    <property type="entry name" value="PAS domain"/>
    <property type="match status" value="2"/>
</dbReference>
<evidence type="ECO:0000313" key="1">
    <source>
        <dbReference type="EMBL" id="MCM4083872.1"/>
    </source>
</evidence>
<evidence type="ECO:0008006" key="3">
    <source>
        <dbReference type="Google" id="ProtNLM"/>
    </source>
</evidence>
<name>A0ABT0YCT6_9ACTN</name>
<organism evidence="1 2">
    <name type="scientific">Paractinoplanes hotanensis</name>
    <dbReference type="NCBI Taxonomy" id="2906497"/>
    <lineage>
        <taxon>Bacteria</taxon>
        <taxon>Bacillati</taxon>
        <taxon>Actinomycetota</taxon>
        <taxon>Actinomycetes</taxon>
        <taxon>Micromonosporales</taxon>
        <taxon>Micromonosporaceae</taxon>
        <taxon>Paractinoplanes</taxon>
    </lineage>
</organism>
<dbReference type="RefSeq" id="WP_251803640.1">
    <property type="nucleotide sequence ID" value="NZ_JAMQOL010000067.1"/>
</dbReference>
<accession>A0ABT0YCT6</accession>
<gene>
    <name evidence="1" type="ORF">LXN57_40635</name>
</gene>
<dbReference type="SUPFAM" id="SSF55785">
    <property type="entry name" value="PYP-like sensor domain (PAS domain)"/>
    <property type="match status" value="1"/>
</dbReference>
<keyword evidence="2" id="KW-1185">Reference proteome</keyword>
<protein>
    <recommendedName>
        <fullName evidence="3">PAS domain-containing protein</fullName>
    </recommendedName>
</protein>
<comment type="caution">
    <text evidence="1">The sequence shown here is derived from an EMBL/GenBank/DDBJ whole genome shotgun (WGS) entry which is preliminary data.</text>
</comment>